<geneLocation type="plasmid" evidence="2">
    <name>pr1cp1</name>
</geneLocation>
<dbReference type="Proteomes" id="UP000186108">
    <property type="component" value="Plasmid pR1CP1"/>
</dbReference>
<gene>
    <name evidence="1" type="ORF">R1CP_36665</name>
</gene>
<keyword evidence="1" id="KW-0614">Plasmid</keyword>
<organism evidence="1 2">
    <name type="scientific">Rhodococcus opacus</name>
    <name type="common">Nocardia opaca</name>
    <dbReference type="NCBI Taxonomy" id="37919"/>
    <lineage>
        <taxon>Bacteria</taxon>
        <taxon>Bacillati</taxon>
        <taxon>Actinomycetota</taxon>
        <taxon>Actinomycetes</taxon>
        <taxon>Mycobacteriales</taxon>
        <taxon>Nocardiaceae</taxon>
        <taxon>Rhodococcus</taxon>
    </lineage>
</organism>
<dbReference type="AlphaFoldDB" id="A0A1B1KH67"/>
<protein>
    <submittedName>
        <fullName evidence="1">Uncharacterized protein</fullName>
    </submittedName>
</protein>
<evidence type="ECO:0000313" key="1">
    <source>
        <dbReference type="EMBL" id="ANS31939.1"/>
    </source>
</evidence>
<name>A0A1B1KH67_RHOOP</name>
<reference evidence="1 2" key="1">
    <citation type="submission" date="2014-07" db="EMBL/GenBank/DDBJ databases">
        <authorList>
            <person name="Zhang J.E."/>
            <person name="Yang H."/>
            <person name="Guo J."/>
            <person name="Deng Z."/>
            <person name="Luo H."/>
            <person name="Luo M."/>
            <person name="Zhao B."/>
        </authorList>
    </citation>
    <scope>NUCLEOTIDE SEQUENCE [LARGE SCALE GENOMIC DNA]</scope>
    <source>
        <strain evidence="1 2">1CP</strain>
        <plasmid evidence="2">Plasmid pr1cp1</plasmid>
    </source>
</reference>
<accession>A0A1B1KH67</accession>
<evidence type="ECO:0000313" key="2">
    <source>
        <dbReference type="Proteomes" id="UP000186108"/>
    </source>
</evidence>
<dbReference type="EMBL" id="CP009112">
    <property type="protein sequence ID" value="ANS31939.1"/>
    <property type="molecule type" value="Genomic_DNA"/>
</dbReference>
<sequence length="152" mass="16527">MEKNLTFDGAGVATLSRKLPMRGGLRSVCFEVNLMTRLVLEGEEDERYLRTIIAGIDEVGRDGSTPRGYGSILLEDPDSLDRLVGRVEWFIEGGRNKGRLVFEEGTGKWANASGTIPVNVEYCTLTNEDDITTDDATKGLAFISGAGPLKLA</sequence>
<proteinExistence type="predicted"/>
<dbReference type="RefSeq" id="WP_155773085.1">
    <property type="nucleotide sequence ID" value="NZ_CP009112.1"/>
</dbReference>